<accession>A0ABP9UR26</accession>
<sequence>MTAIEQLEAAVPVLTETLRHHWSTGQGKRVRDVVWSLYGCSHTLNLGWACSGLDVEVARALGTAIAARLAAGAAVEPLLKTVLEESGEFARFAAAEKNTQAPLPVAYPPPPLSARELRELADALEALER</sequence>
<evidence type="ECO:0000313" key="2">
    <source>
        <dbReference type="Proteomes" id="UP001476282"/>
    </source>
</evidence>
<dbReference type="RefSeq" id="WP_353568096.1">
    <property type="nucleotide sequence ID" value="NZ_BAABRI010000019.1"/>
</dbReference>
<reference evidence="1 2" key="1">
    <citation type="submission" date="2024-02" db="EMBL/GenBank/DDBJ databases">
        <title>Haloferula sargassicola NBRC 104335.</title>
        <authorList>
            <person name="Ichikawa N."/>
            <person name="Katano-Makiyama Y."/>
            <person name="Hidaka K."/>
        </authorList>
    </citation>
    <scope>NUCLEOTIDE SEQUENCE [LARGE SCALE GENOMIC DNA]</scope>
    <source>
        <strain evidence="1 2">NBRC 104335</strain>
    </source>
</reference>
<evidence type="ECO:0000313" key="1">
    <source>
        <dbReference type="EMBL" id="GAA5483998.1"/>
    </source>
</evidence>
<proteinExistence type="predicted"/>
<name>A0ABP9UR26_9BACT</name>
<comment type="caution">
    <text evidence="1">The sequence shown here is derived from an EMBL/GenBank/DDBJ whole genome shotgun (WGS) entry which is preliminary data.</text>
</comment>
<organism evidence="1 2">
    <name type="scientific">Haloferula sargassicola</name>
    <dbReference type="NCBI Taxonomy" id="490096"/>
    <lineage>
        <taxon>Bacteria</taxon>
        <taxon>Pseudomonadati</taxon>
        <taxon>Verrucomicrobiota</taxon>
        <taxon>Verrucomicrobiia</taxon>
        <taxon>Verrucomicrobiales</taxon>
        <taxon>Verrucomicrobiaceae</taxon>
        <taxon>Haloferula</taxon>
    </lineage>
</organism>
<protein>
    <submittedName>
        <fullName evidence="1">Uncharacterized protein</fullName>
    </submittedName>
</protein>
<keyword evidence="2" id="KW-1185">Reference proteome</keyword>
<gene>
    <name evidence="1" type="ORF">Hsar01_03235</name>
</gene>
<dbReference type="EMBL" id="BAABRI010000019">
    <property type="protein sequence ID" value="GAA5483998.1"/>
    <property type="molecule type" value="Genomic_DNA"/>
</dbReference>
<dbReference type="Proteomes" id="UP001476282">
    <property type="component" value="Unassembled WGS sequence"/>
</dbReference>